<dbReference type="Gramene" id="GBG66290">
    <property type="protein sequence ID" value="GBG66290"/>
    <property type="gene ID" value="CBR_g57889"/>
</dbReference>
<comment type="caution">
    <text evidence="2">The sequence shown here is derived from an EMBL/GenBank/DDBJ whole genome shotgun (WGS) entry which is preliminary data.</text>
</comment>
<evidence type="ECO:0000313" key="2">
    <source>
        <dbReference type="EMBL" id="GBG66290.1"/>
    </source>
</evidence>
<keyword evidence="3" id="KW-1185">Reference proteome</keyword>
<dbReference type="AlphaFoldDB" id="A0A388K8B9"/>
<feature type="region of interest" description="Disordered" evidence="1">
    <location>
        <begin position="110"/>
        <end position="136"/>
    </location>
</feature>
<organism evidence="2 3">
    <name type="scientific">Chara braunii</name>
    <name type="common">Braun's stonewort</name>
    <dbReference type="NCBI Taxonomy" id="69332"/>
    <lineage>
        <taxon>Eukaryota</taxon>
        <taxon>Viridiplantae</taxon>
        <taxon>Streptophyta</taxon>
        <taxon>Charophyceae</taxon>
        <taxon>Charales</taxon>
        <taxon>Characeae</taxon>
        <taxon>Chara</taxon>
    </lineage>
</organism>
<protein>
    <submittedName>
        <fullName evidence="2">Uncharacterized protein</fullName>
    </submittedName>
</protein>
<reference evidence="2 3" key="1">
    <citation type="journal article" date="2018" name="Cell">
        <title>The Chara Genome: Secondary Complexity and Implications for Plant Terrestrialization.</title>
        <authorList>
            <person name="Nishiyama T."/>
            <person name="Sakayama H."/>
            <person name="Vries J.D."/>
            <person name="Buschmann H."/>
            <person name="Saint-Marcoux D."/>
            <person name="Ullrich K.K."/>
            <person name="Haas F.B."/>
            <person name="Vanderstraeten L."/>
            <person name="Becker D."/>
            <person name="Lang D."/>
            <person name="Vosolsobe S."/>
            <person name="Rombauts S."/>
            <person name="Wilhelmsson P.K.I."/>
            <person name="Janitza P."/>
            <person name="Kern R."/>
            <person name="Heyl A."/>
            <person name="Rumpler F."/>
            <person name="Villalobos L.I.A.C."/>
            <person name="Clay J.M."/>
            <person name="Skokan R."/>
            <person name="Toyoda A."/>
            <person name="Suzuki Y."/>
            <person name="Kagoshima H."/>
            <person name="Schijlen E."/>
            <person name="Tajeshwar N."/>
            <person name="Catarino B."/>
            <person name="Hetherington A.J."/>
            <person name="Saltykova A."/>
            <person name="Bonnot C."/>
            <person name="Breuninger H."/>
            <person name="Symeonidi A."/>
            <person name="Radhakrishnan G.V."/>
            <person name="Van Nieuwerburgh F."/>
            <person name="Deforce D."/>
            <person name="Chang C."/>
            <person name="Karol K.G."/>
            <person name="Hedrich R."/>
            <person name="Ulvskov P."/>
            <person name="Glockner G."/>
            <person name="Delwiche C.F."/>
            <person name="Petrasek J."/>
            <person name="Van de Peer Y."/>
            <person name="Friml J."/>
            <person name="Beilby M."/>
            <person name="Dolan L."/>
            <person name="Kohara Y."/>
            <person name="Sugano S."/>
            <person name="Fujiyama A."/>
            <person name="Delaux P.-M."/>
            <person name="Quint M."/>
            <person name="TheiBen G."/>
            <person name="Hagemann M."/>
            <person name="Harholt J."/>
            <person name="Dunand C."/>
            <person name="Zachgo S."/>
            <person name="Langdale J."/>
            <person name="Maumus F."/>
            <person name="Straeten D.V.D."/>
            <person name="Gould S.B."/>
            <person name="Rensing S.A."/>
        </authorList>
    </citation>
    <scope>NUCLEOTIDE SEQUENCE [LARGE SCALE GENOMIC DNA]</scope>
    <source>
        <strain evidence="2 3">S276</strain>
    </source>
</reference>
<feature type="compositionally biased region" description="Low complexity" evidence="1">
    <location>
        <begin position="112"/>
        <end position="129"/>
    </location>
</feature>
<sequence length="327" mass="35962">MSQVPHQPELMSMEQDTGALPRRSARLAVRTHPVVPPRRRYQQQRLTKRTTSAASSTTLTVPVLTGVLPACPVQGAHEPLADYLGRLQVFTDVVADAKVQQEAAEAERQRLASEAAAQAQRTAEANAVADPTPAEEERSNLANLMLNMMRAIMWTNTMLMVQIHEGRQLRQIQQNDSAALTAAVRATATHQQQQQQLLSTTTARINNIEAKASAAPCCTTDATKQLNERIDHVVTIIGELGDFTSPATISSTVAAIKTNITKLQTRPDAATRNYKMPHFTISKFDDYNKTDALTWWQSFLTEASCRTVPTNDMMKALYLQLIGGAQA</sequence>
<evidence type="ECO:0000256" key="1">
    <source>
        <dbReference type="SAM" id="MobiDB-lite"/>
    </source>
</evidence>
<feature type="region of interest" description="Disordered" evidence="1">
    <location>
        <begin position="1"/>
        <end position="22"/>
    </location>
</feature>
<proteinExistence type="predicted"/>
<gene>
    <name evidence="2" type="ORF">CBR_g57889</name>
</gene>
<dbReference type="EMBL" id="BFEA01000071">
    <property type="protein sequence ID" value="GBG66290.1"/>
    <property type="molecule type" value="Genomic_DNA"/>
</dbReference>
<name>A0A388K8B9_CHABU</name>
<dbReference type="Proteomes" id="UP000265515">
    <property type="component" value="Unassembled WGS sequence"/>
</dbReference>
<evidence type="ECO:0000313" key="3">
    <source>
        <dbReference type="Proteomes" id="UP000265515"/>
    </source>
</evidence>
<accession>A0A388K8B9</accession>